<accession>B1FDE7</accession>
<name>B1FDE7_9BURK</name>
<sequence>MSAVYRYTHDAHLIFDLRLRIFSLAFLGQLLCERFFLRMQLAIEPIHGRRRQCTRAATGERTGAARQQIRGYVTQQLVDVRVPGRSRILDRLRDLIQLRCELRRHACTRSATNRAQPTAGQPARQRTAGNVQRNTIVTTLGPIVGLLLILCLERRIGRVVRVRLRLLPLLIGVAANLLRNRLRLRRRLRCPDQIRLIAQHLLQIRCPANRPIQIRRLTIERRHILLLVGLIRGHDGAGTDRALRARAAAVLTKNAVI</sequence>
<dbReference type="AlphaFoldDB" id="B1FDE7"/>
<dbReference type="Proteomes" id="UP000005463">
    <property type="component" value="Unassembled WGS sequence"/>
</dbReference>
<comment type="caution">
    <text evidence="1">The sequence shown here is derived from an EMBL/GenBank/DDBJ whole genome shotgun (WGS) entry which is preliminary data.</text>
</comment>
<evidence type="ECO:0000313" key="2">
    <source>
        <dbReference type="Proteomes" id="UP000005463"/>
    </source>
</evidence>
<reference evidence="1 2" key="1">
    <citation type="submission" date="2008-03" db="EMBL/GenBank/DDBJ databases">
        <title>Sequencing of the draft genome and assembly of Burkholderia ambifaria IOP40-10.</title>
        <authorList>
            <consortium name="US DOE Joint Genome Institute (JGI-PGF)"/>
            <person name="Copeland A."/>
            <person name="Lucas S."/>
            <person name="Lapidus A."/>
            <person name="Glavina del Rio T."/>
            <person name="Dalin E."/>
            <person name="Tice H."/>
            <person name="Bruce D."/>
            <person name="Goodwin L."/>
            <person name="Pitluck S."/>
            <person name="Larimer F."/>
            <person name="Land M.L."/>
            <person name="Hauser L."/>
            <person name="Tiedje J."/>
            <person name="Richardson P."/>
        </authorList>
    </citation>
    <scope>NUCLEOTIDE SEQUENCE [LARGE SCALE GENOMIC DNA]</scope>
    <source>
        <strain evidence="1 2">IOP40-10</strain>
    </source>
</reference>
<organism evidence="1 2">
    <name type="scientific">Burkholderia ambifaria IOP40-10</name>
    <dbReference type="NCBI Taxonomy" id="396596"/>
    <lineage>
        <taxon>Bacteria</taxon>
        <taxon>Pseudomonadati</taxon>
        <taxon>Pseudomonadota</taxon>
        <taxon>Betaproteobacteria</taxon>
        <taxon>Burkholderiales</taxon>
        <taxon>Burkholderiaceae</taxon>
        <taxon>Burkholderia</taxon>
        <taxon>Burkholderia cepacia complex</taxon>
    </lineage>
</organism>
<protein>
    <submittedName>
        <fullName evidence="1">Uncharacterized protein</fullName>
    </submittedName>
</protein>
<dbReference type="EMBL" id="ABLC01000037">
    <property type="protein sequence ID" value="EDT04455.1"/>
    <property type="molecule type" value="Genomic_DNA"/>
</dbReference>
<gene>
    <name evidence="1" type="ORF">BamIOP4010DRAFT_2056</name>
</gene>
<evidence type="ECO:0000313" key="1">
    <source>
        <dbReference type="EMBL" id="EDT04455.1"/>
    </source>
</evidence>
<dbReference type="PATRIC" id="fig|396596.7.peg.5792"/>
<proteinExistence type="predicted"/>